<evidence type="ECO:0000256" key="2">
    <source>
        <dbReference type="ARBA" id="ARBA00022475"/>
    </source>
</evidence>
<dbReference type="PANTHER" id="PTHR33908:SF11">
    <property type="entry name" value="MEMBRANE PROTEIN"/>
    <property type="match status" value="1"/>
</dbReference>
<dbReference type="AlphaFoldDB" id="U2ZRW0"/>
<feature type="transmembrane region" description="Helical" evidence="8">
    <location>
        <begin position="264"/>
        <end position="285"/>
    </location>
</feature>
<evidence type="ECO:0000256" key="7">
    <source>
        <dbReference type="ARBA" id="ARBA00023136"/>
    </source>
</evidence>
<evidence type="ECO:0000256" key="1">
    <source>
        <dbReference type="ARBA" id="ARBA00004651"/>
    </source>
</evidence>
<dbReference type="eggNOG" id="COG1807">
    <property type="taxonomic scope" value="Bacteria"/>
</dbReference>
<feature type="transmembrane region" description="Helical" evidence="8">
    <location>
        <begin position="20"/>
        <end position="38"/>
    </location>
</feature>
<dbReference type="RefSeq" id="WP_021689016.1">
    <property type="nucleotide sequence ID" value="NZ_BASZ01000002.1"/>
</dbReference>
<keyword evidence="2" id="KW-1003">Cell membrane</keyword>
<comment type="subcellular location">
    <subcellularLocation>
        <location evidence="1">Cell membrane</location>
        <topology evidence="1">Multi-pass membrane protein</topology>
    </subcellularLocation>
</comment>
<dbReference type="EMBL" id="BASZ01000002">
    <property type="protein sequence ID" value="GAD48109.1"/>
    <property type="molecule type" value="Genomic_DNA"/>
</dbReference>
<feature type="transmembrane region" description="Helical" evidence="8">
    <location>
        <begin position="183"/>
        <end position="200"/>
    </location>
</feature>
<dbReference type="OrthoDB" id="345761at2"/>
<evidence type="ECO:0000313" key="9">
    <source>
        <dbReference type="EMBL" id="GAD48109.1"/>
    </source>
</evidence>
<keyword evidence="7 8" id="KW-0472">Membrane</keyword>
<dbReference type="Proteomes" id="UP000016568">
    <property type="component" value="Unassembled WGS sequence"/>
</dbReference>
<keyword evidence="4" id="KW-0808">Transferase</keyword>
<keyword evidence="3" id="KW-0328">Glycosyltransferase</keyword>
<protein>
    <recommendedName>
        <fullName evidence="11">Glycosyltransferase RgtA/B/C/D-like domain-containing protein</fullName>
    </recommendedName>
</protein>
<feature type="transmembrane region" description="Helical" evidence="8">
    <location>
        <begin position="120"/>
        <end position="139"/>
    </location>
</feature>
<gene>
    <name evidence="9" type="ORF">NT2_02_01910</name>
</gene>
<name>U2ZRW0_9SPHN</name>
<reference evidence="9 10" key="1">
    <citation type="submission" date="2013-09" db="EMBL/GenBank/DDBJ databases">
        <title>Whole genome shotgun sequence of Novosphingobium tardaugens NBRC 16725.</title>
        <authorList>
            <person name="Isaki S."/>
            <person name="Hosoyama A."/>
            <person name="Tsuchikane K."/>
            <person name="Katsumata H."/>
            <person name="Ando Y."/>
            <person name="Yamazaki S."/>
            <person name="Fujita N."/>
        </authorList>
    </citation>
    <scope>NUCLEOTIDE SEQUENCE [LARGE SCALE GENOMIC DNA]</scope>
    <source>
        <strain evidence="9 10">NBRC 16725</strain>
    </source>
</reference>
<keyword evidence="10" id="KW-1185">Reference proteome</keyword>
<evidence type="ECO:0000256" key="3">
    <source>
        <dbReference type="ARBA" id="ARBA00022676"/>
    </source>
</evidence>
<organism evidence="9 10">
    <name type="scientific">Caenibius tardaugens NBRC 16725</name>
    <dbReference type="NCBI Taxonomy" id="1219035"/>
    <lineage>
        <taxon>Bacteria</taxon>
        <taxon>Pseudomonadati</taxon>
        <taxon>Pseudomonadota</taxon>
        <taxon>Alphaproteobacteria</taxon>
        <taxon>Sphingomonadales</taxon>
        <taxon>Erythrobacteraceae</taxon>
        <taxon>Caenibius</taxon>
    </lineage>
</organism>
<evidence type="ECO:0000256" key="4">
    <source>
        <dbReference type="ARBA" id="ARBA00022679"/>
    </source>
</evidence>
<evidence type="ECO:0000313" key="10">
    <source>
        <dbReference type="Proteomes" id="UP000016568"/>
    </source>
</evidence>
<feature type="transmembrane region" description="Helical" evidence="8">
    <location>
        <begin position="340"/>
        <end position="361"/>
    </location>
</feature>
<evidence type="ECO:0000256" key="8">
    <source>
        <dbReference type="SAM" id="Phobius"/>
    </source>
</evidence>
<keyword evidence="5 8" id="KW-0812">Transmembrane</keyword>
<dbReference type="InterPro" id="IPR050297">
    <property type="entry name" value="LipidA_mod_glycosyltrf_83"/>
</dbReference>
<feature type="transmembrane region" description="Helical" evidence="8">
    <location>
        <begin position="92"/>
        <end position="113"/>
    </location>
</feature>
<evidence type="ECO:0008006" key="11">
    <source>
        <dbReference type="Google" id="ProtNLM"/>
    </source>
</evidence>
<dbReference type="KEGG" id="ntd:EGO55_00480"/>
<evidence type="ECO:0000256" key="5">
    <source>
        <dbReference type="ARBA" id="ARBA00022692"/>
    </source>
</evidence>
<keyword evidence="6 8" id="KW-1133">Transmembrane helix</keyword>
<dbReference type="GO" id="GO:0016763">
    <property type="term" value="F:pentosyltransferase activity"/>
    <property type="evidence" value="ECO:0007669"/>
    <property type="project" value="TreeGrafter"/>
</dbReference>
<sequence length="499" mass="54781">MASISTTAKPALVKAVLPEWLVAAAVILFFTALTRFLWFGDPIIDFDEQLYSFVGWRMTQGELPFVDLWDRKPFGLFALFAIAHGIGGPGPAAYQVMASLFAMAGSALTYILARDLAGRLASCTAAALYLLFMALYGSYGGQSEIFHVPLMVAMALLVRDPQRADAGMRTCGAMLLGGLALQIKYTVLPQCLFFGLYALWGQFRSGASPARLARIAAVYGILGVLPTALVALFYLAQGHLDAFVFANFLSFFDRMPSASGRFDAHRLTLLFPLLLIAAYGVYTAFPIKRARNMDRYLFHIGWMVAAFLTVVLPATVYPYYYGALVPPAILVATPFMDRASPLRLTACALLVAAIITGVSPVKRLAFTREHRETAREITAAIAPYVGRDRDCLYVFDGPVALYRLTDSCVPSRFVYPDHLNNKLEEHALGVDQAAEVARIFSHRPGAVVTASRAVTPQSARSQAVLHAALRAHYTRVSSFPNYNRRLIVWIRNDKLVPTG</sequence>
<evidence type="ECO:0000256" key="6">
    <source>
        <dbReference type="ARBA" id="ARBA00022989"/>
    </source>
</evidence>
<dbReference type="GO" id="GO:0009103">
    <property type="term" value="P:lipopolysaccharide biosynthetic process"/>
    <property type="evidence" value="ECO:0007669"/>
    <property type="project" value="UniProtKB-ARBA"/>
</dbReference>
<comment type="caution">
    <text evidence="9">The sequence shown here is derived from an EMBL/GenBank/DDBJ whole genome shotgun (WGS) entry which is preliminary data.</text>
</comment>
<accession>U2ZRW0</accession>
<dbReference type="PANTHER" id="PTHR33908">
    <property type="entry name" value="MANNOSYLTRANSFERASE YKCB-RELATED"/>
    <property type="match status" value="1"/>
</dbReference>
<proteinExistence type="predicted"/>
<feature type="transmembrane region" description="Helical" evidence="8">
    <location>
        <begin position="297"/>
        <end position="320"/>
    </location>
</feature>
<dbReference type="GO" id="GO:0005886">
    <property type="term" value="C:plasma membrane"/>
    <property type="evidence" value="ECO:0007669"/>
    <property type="project" value="UniProtKB-SubCell"/>
</dbReference>
<feature type="transmembrane region" description="Helical" evidence="8">
    <location>
        <begin position="212"/>
        <end position="236"/>
    </location>
</feature>